<keyword evidence="2" id="KW-1185">Reference proteome</keyword>
<accession>A0A1R2C3L5</accession>
<dbReference type="Proteomes" id="UP000187209">
    <property type="component" value="Unassembled WGS sequence"/>
</dbReference>
<dbReference type="EMBL" id="MPUH01000298">
    <property type="protein sequence ID" value="OMJ83587.1"/>
    <property type="molecule type" value="Genomic_DNA"/>
</dbReference>
<name>A0A1R2C3L5_9CILI</name>
<evidence type="ECO:0000313" key="1">
    <source>
        <dbReference type="EMBL" id="OMJ83587.1"/>
    </source>
</evidence>
<gene>
    <name evidence="1" type="ORF">SteCoe_15437</name>
</gene>
<evidence type="ECO:0000313" key="2">
    <source>
        <dbReference type="Proteomes" id="UP000187209"/>
    </source>
</evidence>
<dbReference type="AlphaFoldDB" id="A0A1R2C3L5"/>
<protein>
    <submittedName>
        <fullName evidence="1">Uncharacterized protein</fullName>
    </submittedName>
</protein>
<comment type="caution">
    <text evidence="1">The sequence shown here is derived from an EMBL/GenBank/DDBJ whole genome shotgun (WGS) entry which is preliminary data.</text>
</comment>
<organism evidence="1 2">
    <name type="scientific">Stentor coeruleus</name>
    <dbReference type="NCBI Taxonomy" id="5963"/>
    <lineage>
        <taxon>Eukaryota</taxon>
        <taxon>Sar</taxon>
        <taxon>Alveolata</taxon>
        <taxon>Ciliophora</taxon>
        <taxon>Postciliodesmatophora</taxon>
        <taxon>Heterotrichea</taxon>
        <taxon>Heterotrichida</taxon>
        <taxon>Stentoridae</taxon>
        <taxon>Stentor</taxon>
    </lineage>
</organism>
<reference evidence="1 2" key="1">
    <citation type="submission" date="2016-11" db="EMBL/GenBank/DDBJ databases">
        <title>The macronuclear genome of Stentor coeruleus: a giant cell with tiny introns.</title>
        <authorList>
            <person name="Slabodnick M."/>
            <person name="Ruby J.G."/>
            <person name="Reiff S.B."/>
            <person name="Swart E.C."/>
            <person name="Gosai S."/>
            <person name="Prabakaran S."/>
            <person name="Witkowska E."/>
            <person name="Larue G.E."/>
            <person name="Fisher S."/>
            <person name="Freeman R.M."/>
            <person name="Gunawardena J."/>
            <person name="Chu W."/>
            <person name="Stover N.A."/>
            <person name="Gregory B.D."/>
            <person name="Nowacki M."/>
            <person name="Derisi J."/>
            <person name="Roy S.W."/>
            <person name="Marshall W.F."/>
            <person name="Sood P."/>
        </authorList>
    </citation>
    <scope>NUCLEOTIDE SEQUENCE [LARGE SCALE GENOMIC DNA]</scope>
    <source>
        <strain evidence="1">WM001</strain>
    </source>
</reference>
<dbReference type="OrthoDB" id="283959at2759"/>
<sequence length="292" mass="33871">MIKGMCKTYSRCGKTCDERFNNIKEDRAMMLLGEKLKQTQSEMNFHNKSSPNNRDLNEVLSEIKTHRERIRTANNSNLSPVFLAQGRDEYYTSIKNHDKVPPCGYYNIETQQLKKVKSIPNYSKKPKSKSKIPKQIIDVPYRITDKLNRKPPTAQLFQLQLPRPGLETLAPNVNEQRFESTKPMPLIFSKTLKINSPNFSISTGHNLVLPETKNSRIYNPNYESVWRNTTRPLLEFEKYPDRKPNVYQVTDLDYNKKSFNQIDKSIPSVCFDKSTSRPASQTLPSFMLVIDI</sequence>
<proteinExistence type="predicted"/>